<dbReference type="GO" id="GO:0005886">
    <property type="term" value="C:plasma membrane"/>
    <property type="evidence" value="ECO:0007669"/>
    <property type="project" value="UniProtKB-SubCell"/>
</dbReference>
<keyword evidence="19" id="KW-1185">Reference proteome</keyword>
<organism evidence="18 19">
    <name type="scientific">Desulfosporosinus metallidurans</name>
    <dbReference type="NCBI Taxonomy" id="1888891"/>
    <lineage>
        <taxon>Bacteria</taxon>
        <taxon>Bacillati</taxon>
        <taxon>Bacillota</taxon>
        <taxon>Clostridia</taxon>
        <taxon>Eubacteriales</taxon>
        <taxon>Desulfitobacteriaceae</taxon>
        <taxon>Desulfosporosinus</taxon>
    </lineage>
</organism>
<evidence type="ECO:0000256" key="9">
    <source>
        <dbReference type="ARBA" id="ARBA00022777"/>
    </source>
</evidence>
<evidence type="ECO:0000259" key="16">
    <source>
        <dbReference type="PROSITE" id="PS50109"/>
    </source>
</evidence>
<dbReference type="AlphaFoldDB" id="A0A1Q8QHC8"/>
<evidence type="ECO:0000256" key="6">
    <source>
        <dbReference type="ARBA" id="ARBA00022679"/>
    </source>
</evidence>
<dbReference type="InterPro" id="IPR035965">
    <property type="entry name" value="PAS-like_dom_sf"/>
</dbReference>
<dbReference type="Gene3D" id="3.30.450.20">
    <property type="entry name" value="PAS domain"/>
    <property type="match status" value="2"/>
</dbReference>
<dbReference type="STRING" id="1888891.DSOL_4853"/>
<protein>
    <recommendedName>
        <fullName evidence="3">histidine kinase</fullName>
        <ecNumber evidence="3">2.7.13.3</ecNumber>
    </recommendedName>
</protein>
<dbReference type="InterPro" id="IPR003660">
    <property type="entry name" value="HAMP_dom"/>
</dbReference>
<evidence type="ECO:0000256" key="1">
    <source>
        <dbReference type="ARBA" id="ARBA00000085"/>
    </source>
</evidence>
<feature type="transmembrane region" description="Helical" evidence="15">
    <location>
        <begin position="15"/>
        <end position="35"/>
    </location>
</feature>
<evidence type="ECO:0000259" key="17">
    <source>
        <dbReference type="PROSITE" id="PS50885"/>
    </source>
</evidence>
<dbReference type="CDD" id="cd06225">
    <property type="entry name" value="HAMP"/>
    <property type="match status" value="1"/>
</dbReference>
<dbReference type="Pfam" id="PF00512">
    <property type="entry name" value="HisKA"/>
    <property type="match status" value="1"/>
</dbReference>
<feature type="domain" description="Histidine kinase" evidence="16">
    <location>
        <begin position="495"/>
        <end position="712"/>
    </location>
</feature>
<reference evidence="18 19" key="1">
    <citation type="submission" date="2016-09" db="EMBL/GenBank/DDBJ databases">
        <title>Complete genome of Desulfosporosinus sp. OL.</title>
        <authorList>
            <person name="Mardanov A."/>
            <person name="Beletsky A."/>
            <person name="Panova A."/>
            <person name="Karnachuk O."/>
            <person name="Ravin N."/>
        </authorList>
    </citation>
    <scope>NUCLEOTIDE SEQUENCE [LARGE SCALE GENOMIC DNA]</scope>
    <source>
        <strain evidence="18 19">OL</strain>
    </source>
</reference>
<keyword evidence="4" id="KW-1003">Cell membrane</keyword>
<dbReference type="SUPFAM" id="SSF55874">
    <property type="entry name" value="ATPase domain of HSP90 chaperone/DNA topoisomerase II/histidine kinase"/>
    <property type="match status" value="1"/>
</dbReference>
<dbReference type="CDD" id="cd00082">
    <property type="entry name" value="HisKA"/>
    <property type="match status" value="1"/>
</dbReference>
<dbReference type="GO" id="GO:0000155">
    <property type="term" value="F:phosphorelay sensor kinase activity"/>
    <property type="evidence" value="ECO:0007669"/>
    <property type="project" value="InterPro"/>
</dbReference>
<evidence type="ECO:0000256" key="5">
    <source>
        <dbReference type="ARBA" id="ARBA00022553"/>
    </source>
</evidence>
<keyword evidence="8" id="KW-0547">Nucleotide-binding</keyword>
<evidence type="ECO:0000256" key="10">
    <source>
        <dbReference type="ARBA" id="ARBA00022840"/>
    </source>
</evidence>
<keyword evidence="9 18" id="KW-0418">Kinase</keyword>
<dbReference type="Pfam" id="PF02743">
    <property type="entry name" value="dCache_1"/>
    <property type="match status" value="1"/>
</dbReference>
<comment type="subcellular location">
    <subcellularLocation>
        <location evidence="2">Cell membrane</location>
        <topology evidence="2">Multi-pass membrane protein</topology>
    </subcellularLocation>
</comment>
<evidence type="ECO:0000256" key="14">
    <source>
        <dbReference type="SAM" id="MobiDB-lite"/>
    </source>
</evidence>
<dbReference type="InterPro" id="IPR004358">
    <property type="entry name" value="Sig_transdc_His_kin-like_C"/>
</dbReference>
<keyword evidence="7 15" id="KW-0812">Transmembrane</keyword>
<name>A0A1Q8QHC8_9FIRM</name>
<dbReference type="PROSITE" id="PS50885">
    <property type="entry name" value="HAMP"/>
    <property type="match status" value="1"/>
</dbReference>
<evidence type="ECO:0000313" key="18">
    <source>
        <dbReference type="EMBL" id="OLN26759.1"/>
    </source>
</evidence>
<dbReference type="PANTHER" id="PTHR43065">
    <property type="entry name" value="SENSOR HISTIDINE KINASE"/>
    <property type="match status" value="1"/>
</dbReference>
<evidence type="ECO:0000256" key="11">
    <source>
        <dbReference type="ARBA" id="ARBA00022989"/>
    </source>
</evidence>
<keyword evidence="11 15" id="KW-1133">Transmembrane helix</keyword>
<sequence>MQIPFPWWARIKGRVLVFGVAMSIFPLLFLGLASFNAAKLNLERNIQEENYERATAFANQIHEFVDNMADSLTHVASTNSTVLTGSEPEARLMVLGTLLREEPYLDAVKVADSRYRVLSEVARREVVLPAKGPEHLENLSFDETNRYSISTVFFSPDGRPEFYLTVAIRDTQTRRAIGYLQAKIDLKGMITKLANRRIGQAGYFFLTDEQGNMIGHTDFSHVLRREHIRQNPSVAAFLAGRPPTHEGSEYANPAGLKVMGLYAPVGNPNWAVFIEQPLQEAYEPIYEFARKLSLIVLAATFSVTLISIVFGLKLTRPIENLDAEVRNIIATGELTRVIPRQNQDEVGRLILSFNRLLSMLDEKNRNLKAEKELLTTVVGGIGAGMALLDADKRVLWWNSIFAELFGTDDLQNLPCEQILIGEGFDCLLEEKDRVISLDVHGKPRFIRQMHYELAPGNPDNAAYLLILEDVTQRVEMDARMIETDKMAAVGLLASGIAHEINNPLAVVSAHSEDLLDRLNETGNDTPDLAEVQNVLHIVSEQILRCKTITNRLLHFARKGKKGRDLFDIGVATAQTTALLGHHAKQKQIRLESRLEEGLWVWGNENEWQQVILNLMNNALDASSAGGAIEVRAWRDRAAAEINLEMQDQGHGIPPSQIKKVFDPFFTTKPPGQGTGLGLFVSYGIIQKMNGHLAMESTPGHGTTVKITLPTPDGSPKKALDSPLA</sequence>
<dbReference type="Gene3D" id="3.30.565.10">
    <property type="entry name" value="Histidine kinase-like ATPase, C-terminal domain"/>
    <property type="match status" value="1"/>
</dbReference>
<dbReference type="OrthoDB" id="9764522at2"/>
<dbReference type="GO" id="GO:0005524">
    <property type="term" value="F:ATP binding"/>
    <property type="evidence" value="ECO:0007669"/>
    <property type="project" value="UniProtKB-KW"/>
</dbReference>
<comment type="catalytic activity">
    <reaction evidence="1">
        <text>ATP + protein L-histidine = ADP + protein N-phospho-L-histidine.</text>
        <dbReference type="EC" id="2.7.13.3"/>
    </reaction>
</comment>
<dbReference type="SMART" id="SM00387">
    <property type="entry name" value="HATPase_c"/>
    <property type="match status" value="1"/>
</dbReference>
<keyword evidence="12" id="KW-0902">Two-component regulatory system</keyword>
<dbReference type="Pfam" id="PF13188">
    <property type="entry name" value="PAS_8"/>
    <property type="match status" value="1"/>
</dbReference>
<dbReference type="SUPFAM" id="SSF55785">
    <property type="entry name" value="PYP-like sensor domain (PAS domain)"/>
    <property type="match status" value="1"/>
</dbReference>
<feature type="region of interest" description="Disordered" evidence="14">
    <location>
        <begin position="697"/>
        <end position="724"/>
    </location>
</feature>
<evidence type="ECO:0000256" key="13">
    <source>
        <dbReference type="ARBA" id="ARBA00023136"/>
    </source>
</evidence>
<evidence type="ECO:0000256" key="12">
    <source>
        <dbReference type="ARBA" id="ARBA00023012"/>
    </source>
</evidence>
<evidence type="ECO:0000256" key="3">
    <source>
        <dbReference type="ARBA" id="ARBA00012438"/>
    </source>
</evidence>
<evidence type="ECO:0000256" key="7">
    <source>
        <dbReference type="ARBA" id="ARBA00022692"/>
    </source>
</evidence>
<dbReference type="Proteomes" id="UP000186102">
    <property type="component" value="Unassembled WGS sequence"/>
</dbReference>
<dbReference type="InterPro" id="IPR003594">
    <property type="entry name" value="HATPase_dom"/>
</dbReference>
<dbReference type="InterPro" id="IPR033479">
    <property type="entry name" value="dCache_1"/>
</dbReference>
<dbReference type="InterPro" id="IPR036097">
    <property type="entry name" value="HisK_dim/P_sf"/>
</dbReference>
<dbReference type="Gene3D" id="1.10.8.500">
    <property type="entry name" value="HAMP domain in histidine kinase"/>
    <property type="match status" value="1"/>
</dbReference>
<dbReference type="PROSITE" id="PS50109">
    <property type="entry name" value="HIS_KIN"/>
    <property type="match status" value="1"/>
</dbReference>
<proteinExistence type="predicted"/>
<dbReference type="InterPro" id="IPR036890">
    <property type="entry name" value="HATPase_C_sf"/>
</dbReference>
<keyword evidence="13 15" id="KW-0472">Membrane</keyword>
<dbReference type="InterPro" id="IPR003661">
    <property type="entry name" value="HisK_dim/P_dom"/>
</dbReference>
<feature type="compositionally biased region" description="Basic and acidic residues" evidence="14">
    <location>
        <begin position="714"/>
        <end position="724"/>
    </location>
</feature>
<dbReference type="RefSeq" id="WP_075367126.1">
    <property type="nucleotide sequence ID" value="NZ_MLBF01000070.1"/>
</dbReference>
<dbReference type="EC" id="2.7.13.3" evidence="3"/>
<evidence type="ECO:0000256" key="4">
    <source>
        <dbReference type="ARBA" id="ARBA00022475"/>
    </source>
</evidence>
<dbReference type="PANTHER" id="PTHR43065:SF46">
    <property type="entry name" value="C4-DICARBOXYLATE TRANSPORT SENSOR PROTEIN DCTB"/>
    <property type="match status" value="1"/>
</dbReference>
<dbReference type="SMART" id="SM00388">
    <property type="entry name" value="HisKA"/>
    <property type="match status" value="1"/>
</dbReference>
<dbReference type="InterPro" id="IPR005467">
    <property type="entry name" value="His_kinase_dom"/>
</dbReference>
<dbReference type="Gene3D" id="1.10.287.130">
    <property type="match status" value="1"/>
</dbReference>
<dbReference type="CDD" id="cd18774">
    <property type="entry name" value="PDC2_HK_sensor"/>
    <property type="match status" value="1"/>
</dbReference>
<evidence type="ECO:0000256" key="15">
    <source>
        <dbReference type="SAM" id="Phobius"/>
    </source>
</evidence>
<dbReference type="EMBL" id="MLBF01000070">
    <property type="protein sequence ID" value="OLN26759.1"/>
    <property type="molecule type" value="Genomic_DNA"/>
</dbReference>
<accession>A0A1Q8QHC8</accession>
<evidence type="ECO:0000256" key="8">
    <source>
        <dbReference type="ARBA" id="ARBA00022741"/>
    </source>
</evidence>
<evidence type="ECO:0000313" key="19">
    <source>
        <dbReference type="Proteomes" id="UP000186102"/>
    </source>
</evidence>
<dbReference type="SUPFAM" id="SSF47384">
    <property type="entry name" value="Homodimeric domain of signal transducing histidine kinase"/>
    <property type="match status" value="1"/>
</dbReference>
<evidence type="ECO:0000256" key="2">
    <source>
        <dbReference type="ARBA" id="ARBA00004651"/>
    </source>
</evidence>
<dbReference type="Pfam" id="PF02518">
    <property type="entry name" value="HATPase_c"/>
    <property type="match status" value="1"/>
</dbReference>
<comment type="caution">
    <text evidence="18">The sequence shown here is derived from an EMBL/GenBank/DDBJ whole genome shotgun (WGS) entry which is preliminary data.</text>
</comment>
<keyword evidence="5" id="KW-0597">Phosphoprotein</keyword>
<dbReference type="PRINTS" id="PR00344">
    <property type="entry name" value="BCTRLSENSOR"/>
</dbReference>
<feature type="domain" description="HAMP" evidence="17">
    <location>
        <begin position="312"/>
        <end position="365"/>
    </location>
</feature>
<keyword evidence="6" id="KW-0808">Transferase</keyword>
<keyword evidence="10" id="KW-0067">ATP-binding</keyword>
<feature type="transmembrane region" description="Helical" evidence="15">
    <location>
        <begin position="292"/>
        <end position="312"/>
    </location>
</feature>
<gene>
    <name evidence="18" type="ORF">DSOL_4853</name>
</gene>
<dbReference type="InterPro" id="IPR000014">
    <property type="entry name" value="PAS"/>
</dbReference>